<accession>A0AAW1YJE6</accession>
<sequence length="258" mass="30563">MLTRGTSTNANISQEHRTRTSLASLFSPPINYDLRSKSCRRVQPVSTDQFLRTKKEENHRHAQLKRSDSFNCYSFPNYDIRHKSRSQFLRSYTFTTEDTKKETVPKKITEWFKTNMFNMNKKSKRNALSLTSSTLDQNLFDFGEGVEEREELKVKKQKLKYPKMNMTTQERKITTDSLSFPPPYNYASPKTPMHREFYASRQRFLRSYPFTRKADQMTAGKKIKKWFRTSMEKAKSIKSKVSRHLFPCGQNLSKHFFL</sequence>
<keyword evidence="3" id="KW-1185">Reference proteome</keyword>
<reference evidence="2 3" key="1">
    <citation type="journal article" date="2023" name="G3 (Bethesda)">
        <title>A chromosome-length genome assembly and annotation of blackberry (Rubus argutus, cv. 'Hillquist').</title>
        <authorList>
            <person name="Bruna T."/>
            <person name="Aryal R."/>
            <person name="Dudchenko O."/>
            <person name="Sargent D.J."/>
            <person name="Mead D."/>
            <person name="Buti M."/>
            <person name="Cavallini A."/>
            <person name="Hytonen T."/>
            <person name="Andres J."/>
            <person name="Pham M."/>
            <person name="Weisz D."/>
            <person name="Mascagni F."/>
            <person name="Usai G."/>
            <person name="Natali L."/>
            <person name="Bassil N."/>
            <person name="Fernandez G.E."/>
            <person name="Lomsadze A."/>
            <person name="Armour M."/>
            <person name="Olukolu B."/>
            <person name="Poorten T."/>
            <person name="Britton C."/>
            <person name="Davik J."/>
            <person name="Ashrafi H."/>
            <person name="Aiden E.L."/>
            <person name="Borodovsky M."/>
            <person name="Worthington M."/>
        </authorList>
    </citation>
    <scope>NUCLEOTIDE SEQUENCE [LARGE SCALE GENOMIC DNA]</scope>
    <source>
        <strain evidence="2">PI 553951</strain>
    </source>
</reference>
<name>A0AAW1YJE6_RUBAR</name>
<evidence type="ECO:0000313" key="2">
    <source>
        <dbReference type="EMBL" id="KAK9948721.1"/>
    </source>
</evidence>
<organism evidence="2 3">
    <name type="scientific">Rubus argutus</name>
    <name type="common">Southern blackberry</name>
    <dbReference type="NCBI Taxonomy" id="59490"/>
    <lineage>
        <taxon>Eukaryota</taxon>
        <taxon>Viridiplantae</taxon>
        <taxon>Streptophyta</taxon>
        <taxon>Embryophyta</taxon>
        <taxon>Tracheophyta</taxon>
        <taxon>Spermatophyta</taxon>
        <taxon>Magnoliopsida</taxon>
        <taxon>eudicotyledons</taxon>
        <taxon>Gunneridae</taxon>
        <taxon>Pentapetalae</taxon>
        <taxon>rosids</taxon>
        <taxon>fabids</taxon>
        <taxon>Rosales</taxon>
        <taxon>Rosaceae</taxon>
        <taxon>Rosoideae</taxon>
        <taxon>Rosoideae incertae sedis</taxon>
        <taxon>Rubus</taxon>
    </lineage>
</organism>
<comment type="caution">
    <text evidence="2">The sequence shown here is derived from an EMBL/GenBank/DDBJ whole genome shotgun (WGS) entry which is preliminary data.</text>
</comment>
<proteinExistence type="predicted"/>
<protein>
    <submittedName>
        <fullName evidence="2">Uncharacterized protein</fullName>
    </submittedName>
</protein>
<dbReference type="Proteomes" id="UP001457282">
    <property type="component" value="Unassembled WGS sequence"/>
</dbReference>
<evidence type="ECO:0000256" key="1">
    <source>
        <dbReference type="SAM" id="MobiDB-lite"/>
    </source>
</evidence>
<dbReference type="AlphaFoldDB" id="A0AAW1YJE6"/>
<dbReference type="EMBL" id="JBEDUW010000001">
    <property type="protein sequence ID" value="KAK9948721.1"/>
    <property type="molecule type" value="Genomic_DNA"/>
</dbReference>
<feature type="compositionally biased region" description="Polar residues" evidence="1">
    <location>
        <begin position="1"/>
        <end position="13"/>
    </location>
</feature>
<gene>
    <name evidence="2" type="ORF">M0R45_004286</name>
</gene>
<feature type="region of interest" description="Disordered" evidence="1">
    <location>
        <begin position="1"/>
        <end position="20"/>
    </location>
</feature>
<evidence type="ECO:0000313" key="3">
    <source>
        <dbReference type="Proteomes" id="UP001457282"/>
    </source>
</evidence>